<dbReference type="PANTHER" id="PTHR11733">
    <property type="entry name" value="ZINC METALLOPROTEASE FAMILY M13 NEPRILYSIN-RELATED"/>
    <property type="match status" value="1"/>
</dbReference>
<dbReference type="GO" id="GO:0016485">
    <property type="term" value="P:protein processing"/>
    <property type="evidence" value="ECO:0007669"/>
    <property type="project" value="TreeGrafter"/>
</dbReference>
<dbReference type="Gene3D" id="3.40.390.10">
    <property type="entry name" value="Collagenase (Catalytic Domain)"/>
    <property type="match status" value="1"/>
</dbReference>
<dbReference type="PRINTS" id="PR00786">
    <property type="entry name" value="NEPRILYSIN"/>
</dbReference>
<dbReference type="CDD" id="cd08662">
    <property type="entry name" value="M13"/>
    <property type="match status" value="1"/>
</dbReference>
<evidence type="ECO:0000256" key="4">
    <source>
        <dbReference type="ARBA" id="ARBA00022723"/>
    </source>
</evidence>
<dbReference type="Pfam" id="PF01431">
    <property type="entry name" value="Peptidase_M13"/>
    <property type="match status" value="1"/>
</dbReference>
<dbReference type="GO" id="GO:0005886">
    <property type="term" value="C:plasma membrane"/>
    <property type="evidence" value="ECO:0007669"/>
    <property type="project" value="TreeGrafter"/>
</dbReference>
<name>E6PZ42_9ZZZZ</name>
<dbReference type="Gene3D" id="1.10.1380.10">
    <property type="entry name" value="Neutral endopeptidase , domain2"/>
    <property type="match status" value="1"/>
</dbReference>
<evidence type="ECO:0000256" key="5">
    <source>
        <dbReference type="ARBA" id="ARBA00022801"/>
    </source>
</evidence>
<sequence>MNVAFAQQSMATDPGTARMVDTPSVGSASESATQPPAPRSFDLDAIDKSANPCTDFYQYACGNWVKTHAIPPDQTKWGRFNELGERNRWLLYQHLQAAATHPKTPLQQKYGEFYAICMDKAQADALGYQPIAPLLKQVSALTSRDQLPVIIAQLQSYDGTPALFDFGAQQDNKDATQEIAVAGQGGLGLPDRSYYLEDGQRTVMIRQAYLAYLSSMFQLIGDTPADAQKEADQVMTIETVLARNSTPRTDLRDPENRYHLLRLTQLQALTPDFNWNAYLSGIGLQHLTSLNVSAPVFFLGMNTLIQDQDLEAWKSYLRWKILRAAAPHLSSAFVDASFDFYGKTLLGQKEDQARWKRCTVLTDHAMGEAVGQDWVAQNFPPSSQASMEKLVAALENAMKQDIQSLPWMTAETKQQAEIKLAAIRNKIGYPEHWRDYSKLTVEPHALIANVHRADAFKFRHELDKIGKPVDEKEWHMTPPTVNAYYSPSMNDINFPAGILQPPFFDPTQNAAVNFGAIGVVIGHEMTHGFDDNGSRYDGKGNLRMWWAPADRKAFEERTACEVKEYNGFETAPGTNLNGKLTLGENTADNGGLRIAYQALMNTLQSEGPEAMGQKVDGYTPEQQFFISFGQIWCSKQTNASMRVSAKVDPHSIGKWRINGTVQNSEEFGKAFGCTQGQPMMPANSCRVW</sequence>
<gene>
    <name evidence="11" type="ORF">CARN3_1200</name>
</gene>
<dbReference type="PANTHER" id="PTHR11733:SF167">
    <property type="entry name" value="FI17812P1-RELATED"/>
    <property type="match status" value="1"/>
</dbReference>
<evidence type="ECO:0000256" key="7">
    <source>
        <dbReference type="ARBA" id="ARBA00023049"/>
    </source>
</evidence>
<evidence type="ECO:0000256" key="8">
    <source>
        <dbReference type="SAM" id="MobiDB-lite"/>
    </source>
</evidence>
<dbReference type="PROSITE" id="PS51885">
    <property type="entry name" value="NEPRILYSIN"/>
    <property type="match status" value="1"/>
</dbReference>
<keyword evidence="6" id="KW-0862">Zinc</keyword>
<evidence type="ECO:0000256" key="1">
    <source>
        <dbReference type="ARBA" id="ARBA00001947"/>
    </source>
</evidence>
<dbReference type="GO" id="GO:0004222">
    <property type="term" value="F:metalloendopeptidase activity"/>
    <property type="evidence" value="ECO:0007669"/>
    <property type="project" value="UniProtKB-EC"/>
</dbReference>
<dbReference type="InterPro" id="IPR024079">
    <property type="entry name" value="MetalloPept_cat_dom_sf"/>
</dbReference>
<dbReference type="InterPro" id="IPR018497">
    <property type="entry name" value="Peptidase_M13_C"/>
</dbReference>
<dbReference type="InterPro" id="IPR042089">
    <property type="entry name" value="Peptidase_M13_dom_2"/>
</dbReference>
<feature type="compositionally biased region" description="Polar residues" evidence="8">
    <location>
        <begin position="24"/>
        <end position="34"/>
    </location>
</feature>
<evidence type="ECO:0000313" key="11">
    <source>
        <dbReference type="EMBL" id="CBI00201.1"/>
    </source>
</evidence>
<keyword evidence="7" id="KW-0482">Metalloprotease</keyword>
<dbReference type="InterPro" id="IPR000718">
    <property type="entry name" value="Peptidase_M13"/>
</dbReference>
<evidence type="ECO:0000259" key="9">
    <source>
        <dbReference type="Pfam" id="PF01431"/>
    </source>
</evidence>
<dbReference type="InterPro" id="IPR008753">
    <property type="entry name" value="Peptidase_M13_N"/>
</dbReference>
<accession>E6PZ42</accession>
<evidence type="ECO:0000259" key="10">
    <source>
        <dbReference type="Pfam" id="PF05649"/>
    </source>
</evidence>
<keyword evidence="4" id="KW-0479">Metal-binding</keyword>
<evidence type="ECO:0000256" key="2">
    <source>
        <dbReference type="ARBA" id="ARBA00007357"/>
    </source>
</evidence>
<evidence type="ECO:0000256" key="3">
    <source>
        <dbReference type="ARBA" id="ARBA00022670"/>
    </source>
</evidence>
<feature type="domain" description="Peptidase M13 C-terminal" evidence="9">
    <location>
        <begin position="482"/>
        <end position="687"/>
    </location>
</feature>
<comment type="caution">
    <text evidence="11">The sequence shown here is derived from an EMBL/GenBank/DDBJ whole genome shotgun (WGS) entry which is preliminary data.</text>
</comment>
<feature type="compositionally biased region" description="Polar residues" evidence="8">
    <location>
        <begin position="1"/>
        <end position="11"/>
    </location>
</feature>
<organism evidence="11">
    <name type="scientific">mine drainage metagenome</name>
    <dbReference type="NCBI Taxonomy" id="410659"/>
    <lineage>
        <taxon>unclassified sequences</taxon>
        <taxon>metagenomes</taxon>
        <taxon>ecological metagenomes</taxon>
    </lineage>
</organism>
<comment type="similarity">
    <text evidence="2">Belongs to the peptidase M13 family.</text>
</comment>
<protein>
    <submittedName>
        <fullName evidence="11">Endothelin-converting enzyme 1</fullName>
        <ecNumber evidence="11">3.4.24.71</ecNumber>
    </submittedName>
</protein>
<dbReference type="SUPFAM" id="SSF55486">
    <property type="entry name" value="Metalloproteases ('zincins'), catalytic domain"/>
    <property type="match status" value="1"/>
</dbReference>
<reference evidence="11" key="1">
    <citation type="submission" date="2009-10" db="EMBL/GenBank/DDBJ databases">
        <title>Diversity of trophic interactions inside an arsenic-rich microbial ecosystem.</title>
        <authorList>
            <person name="Bertin P.N."/>
            <person name="Heinrich-Salmeron A."/>
            <person name="Pelletier E."/>
            <person name="Goulhen-Chollet F."/>
            <person name="Arsene-Ploetze F."/>
            <person name="Gallien S."/>
            <person name="Calteau A."/>
            <person name="Vallenet D."/>
            <person name="Casiot C."/>
            <person name="Chane-Woon-Ming B."/>
            <person name="Giloteaux L."/>
            <person name="Barakat M."/>
            <person name="Bonnefoy V."/>
            <person name="Bruneel O."/>
            <person name="Chandler M."/>
            <person name="Cleiss J."/>
            <person name="Duran R."/>
            <person name="Elbaz-Poulichet F."/>
            <person name="Fonknechten N."/>
            <person name="Lauga B."/>
            <person name="Mornico D."/>
            <person name="Ortet P."/>
            <person name="Schaeffer C."/>
            <person name="Siguier P."/>
            <person name="Alexander Thil Smith A."/>
            <person name="Van Dorsselaer A."/>
            <person name="Weissenbach J."/>
            <person name="Medigue C."/>
            <person name="Le Paslier D."/>
        </authorList>
    </citation>
    <scope>NUCLEOTIDE SEQUENCE</scope>
</reference>
<proteinExistence type="inferred from homology"/>
<dbReference type="GO" id="GO:0046872">
    <property type="term" value="F:metal ion binding"/>
    <property type="evidence" value="ECO:0007669"/>
    <property type="project" value="UniProtKB-KW"/>
</dbReference>
<evidence type="ECO:0000256" key="6">
    <source>
        <dbReference type="ARBA" id="ARBA00022833"/>
    </source>
</evidence>
<keyword evidence="3" id="KW-0645">Protease</keyword>
<feature type="domain" description="Peptidase M13 N-terminal" evidence="10">
    <location>
        <begin position="52"/>
        <end position="430"/>
    </location>
</feature>
<dbReference type="AlphaFoldDB" id="E6PZ42"/>
<feature type="region of interest" description="Disordered" evidence="8">
    <location>
        <begin position="1"/>
        <end position="41"/>
    </location>
</feature>
<dbReference type="Pfam" id="PF05649">
    <property type="entry name" value="Peptidase_M13_N"/>
    <property type="match status" value="1"/>
</dbReference>
<keyword evidence="5 11" id="KW-0378">Hydrolase</keyword>
<comment type="cofactor">
    <cofactor evidence="1">
        <name>Zn(2+)</name>
        <dbReference type="ChEBI" id="CHEBI:29105"/>
    </cofactor>
</comment>
<dbReference type="EMBL" id="CABN01000104">
    <property type="protein sequence ID" value="CBI00201.1"/>
    <property type="molecule type" value="Genomic_DNA"/>
</dbReference>
<dbReference type="EC" id="3.4.24.71" evidence="11"/>